<proteinExistence type="predicted"/>
<comment type="caution">
    <text evidence="2">The sequence shown here is derived from an EMBL/GenBank/DDBJ whole genome shotgun (WGS) entry which is preliminary data.</text>
</comment>
<sequence>MTDEAKRESGSGLDPKLEAEIQAEEIEAEELEEFERGQNTSYGGFFPGESNLHEMGGL</sequence>
<organism evidence="2 3">
    <name type="scientific">Microterricola gilva</name>
    <dbReference type="NCBI Taxonomy" id="393267"/>
    <lineage>
        <taxon>Bacteria</taxon>
        <taxon>Bacillati</taxon>
        <taxon>Actinomycetota</taxon>
        <taxon>Actinomycetes</taxon>
        <taxon>Micrococcales</taxon>
        <taxon>Microbacteriaceae</taxon>
        <taxon>Microterricola</taxon>
    </lineage>
</organism>
<reference evidence="2 3" key="1">
    <citation type="submission" date="2019-02" db="EMBL/GenBank/DDBJ databases">
        <title>Sequencing the genomes of 1000 actinobacteria strains.</title>
        <authorList>
            <person name="Klenk H.-P."/>
        </authorList>
    </citation>
    <scope>NUCLEOTIDE SEQUENCE [LARGE SCALE GENOMIC DNA]</scope>
    <source>
        <strain evidence="2 3">DSM 18319</strain>
    </source>
</reference>
<dbReference type="RefSeq" id="WP_165397321.1">
    <property type="nucleotide sequence ID" value="NZ_SHLC01000001.1"/>
</dbReference>
<protein>
    <submittedName>
        <fullName evidence="2">Uncharacterized protein</fullName>
    </submittedName>
</protein>
<dbReference type="AlphaFoldDB" id="A0A4Q8AMX4"/>
<evidence type="ECO:0000256" key="1">
    <source>
        <dbReference type="SAM" id="MobiDB-lite"/>
    </source>
</evidence>
<evidence type="ECO:0000313" key="2">
    <source>
        <dbReference type="EMBL" id="RZU65289.1"/>
    </source>
</evidence>
<feature type="region of interest" description="Disordered" evidence="1">
    <location>
        <begin position="34"/>
        <end position="58"/>
    </location>
</feature>
<dbReference type="Proteomes" id="UP000291483">
    <property type="component" value="Unassembled WGS sequence"/>
</dbReference>
<accession>A0A4Q8AMX4</accession>
<evidence type="ECO:0000313" key="3">
    <source>
        <dbReference type="Proteomes" id="UP000291483"/>
    </source>
</evidence>
<dbReference type="EMBL" id="SHLC01000001">
    <property type="protein sequence ID" value="RZU65289.1"/>
    <property type="molecule type" value="Genomic_DNA"/>
</dbReference>
<keyword evidence="3" id="KW-1185">Reference proteome</keyword>
<name>A0A4Q8AMX4_9MICO</name>
<gene>
    <name evidence="2" type="ORF">EV379_1617</name>
</gene>